<dbReference type="EMBL" id="JAGDFM010000070">
    <property type="protein sequence ID" value="KAG7387892.1"/>
    <property type="molecule type" value="Genomic_DNA"/>
</dbReference>
<dbReference type="Pfam" id="PF00305">
    <property type="entry name" value="Lipoxygenase"/>
    <property type="match status" value="1"/>
</dbReference>
<keyword evidence="1" id="KW-0223">Dioxygenase</keyword>
<comment type="caution">
    <text evidence="4">The sequence shown here is derived from an EMBL/GenBank/DDBJ whole genome shotgun (WGS) entry which is preliminary data.</text>
</comment>
<dbReference type="Proteomes" id="UP000694044">
    <property type="component" value="Unassembled WGS sequence"/>
</dbReference>
<accession>A0A8T1W1Y3</accession>
<keyword evidence="2" id="KW-0732">Signal</keyword>
<feature type="signal peptide" evidence="2">
    <location>
        <begin position="1"/>
        <end position="19"/>
    </location>
</feature>
<dbReference type="AlphaFoldDB" id="A0A8T1W1Y3"/>
<reference evidence="4" key="1">
    <citation type="submission" date="2021-02" db="EMBL/GenBank/DDBJ databases">
        <authorList>
            <person name="Palmer J.M."/>
        </authorList>
    </citation>
    <scope>NUCLEOTIDE SEQUENCE</scope>
    <source>
        <strain evidence="4">SCRP734</strain>
    </source>
</reference>
<feature type="domain" description="Lipoxygenase" evidence="3">
    <location>
        <begin position="166"/>
        <end position="563"/>
    </location>
</feature>
<organism evidence="4 5">
    <name type="scientific">Phytophthora pseudosyringae</name>
    <dbReference type="NCBI Taxonomy" id="221518"/>
    <lineage>
        <taxon>Eukaryota</taxon>
        <taxon>Sar</taxon>
        <taxon>Stramenopiles</taxon>
        <taxon>Oomycota</taxon>
        <taxon>Peronosporomycetes</taxon>
        <taxon>Peronosporales</taxon>
        <taxon>Peronosporaceae</taxon>
        <taxon>Phytophthora</taxon>
    </lineage>
</organism>
<dbReference type="GO" id="GO:0034440">
    <property type="term" value="P:lipid oxidation"/>
    <property type="evidence" value="ECO:0007669"/>
    <property type="project" value="InterPro"/>
</dbReference>
<dbReference type="InterPro" id="IPR013819">
    <property type="entry name" value="LipOase_C"/>
</dbReference>
<proteinExistence type="predicted"/>
<dbReference type="PANTHER" id="PTHR11771">
    <property type="entry name" value="LIPOXYGENASE"/>
    <property type="match status" value="1"/>
</dbReference>
<sequence>MVLKVAVFMSVVLCDHTSGLGIPDPEDGHRASIIEARSQLIQNVERTYSIGDQTFQLNPGPEVSTSSMLYFEHLVAHATALTATTNFNASRIETFMKERVPFTTEDDFRQAYEDLGATDLIAAPLATDSSDENFGAMRLSILGNNLRLVHRGEYVEYLWEIPPGVLADVCGELSLSSALKAGKLFVADFSDYGELTDKAAKDFKYIPNVVGFFCNNAEKRQLLPLAITLVDSELTYTKADSRGEWQLAKMALHATEVNFQQMRHFVETHLVSVPVQVEMIRSLSTEHPVYALLDYHFFADFGMEYFARRELLSPGTAYDQVTGYGATGSLRAVLREFETTSVELDLPTDLAAREVEALADYRLNRYGTKYFNIIKTFVKKYVRAYYLTEEAVQGDAELQTWAKRSSRLEHIHGFPAAFTGYEDLVQVLTHFIFENAVKHHFMNGHASWHSIAPPFHAPALYNRPLPTKKGVKVNPLDYAAPNETVPRMAYLYSWFTRQVPMNASALNFYQTEPFTREAVLVEPIREFQQSMHAMEHFVDFAESQEMHPMDIFKPSALPFYSFI</sequence>
<keyword evidence="5" id="KW-1185">Reference proteome</keyword>
<keyword evidence="1" id="KW-0560">Oxidoreductase</keyword>
<dbReference type="PROSITE" id="PS51393">
    <property type="entry name" value="LIPOXYGENASE_3"/>
    <property type="match status" value="1"/>
</dbReference>
<dbReference type="GO" id="GO:0016702">
    <property type="term" value="F:oxidoreductase activity, acting on single donors with incorporation of molecular oxygen, incorporation of two atoms of oxygen"/>
    <property type="evidence" value="ECO:0007669"/>
    <property type="project" value="InterPro"/>
</dbReference>
<dbReference type="InterPro" id="IPR000907">
    <property type="entry name" value="LipOase"/>
</dbReference>
<name>A0A8T1W1Y3_9STRA</name>
<evidence type="ECO:0000313" key="4">
    <source>
        <dbReference type="EMBL" id="KAG7387892.1"/>
    </source>
</evidence>
<evidence type="ECO:0000259" key="3">
    <source>
        <dbReference type="PROSITE" id="PS51393"/>
    </source>
</evidence>
<protein>
    <recommendedName>
        <fullName evidence="3">Lipoxygenase domain-containing protein</fullName>
    </recommendedName>
</protein>
<gene>
    <name evidence="4" type="ORF">PHYPSEUDO_013543</name>
</gene>
<evidence type="ECO:0000313" key="5">
    <source>
        <dbReference type="Proteomes" id="UP000694044"/>
    </source>
</evidence>
<feature type="chain" id="PRO_5035731443" description="Lipoxygenase domain-containing protein" evidence="2">
    <location>
        <begin position="20"/>
        <end position="563"/>
    </location>
</feature>
<dbReference type="GO" id="GO:0046872">
    <property type="term" value="F:metal ion binding"/>
    <property type="evidence" value="ECO:0007669"/>
    <property type="project" value="InterPro"/>
</dbReference>
<dbReference type="OrthoDB" id="75140at2759"/>
<evidence type="ECO:0000256" key="1">
    <source>
        <dbReference type="ARBA" id="ARBA00022964"/>
    </source>
</evidence>
<evidence type="ECO:0000256" key="2">
    <source>
        <dbReference type="SAM" id="SignalP"/>
    </source>
</evidence>